<dbReference type="PANTHER" id="PTHR44167:SF24">
    <property type="entry name" value="SERINE_THREONINE-PROTEIN KINASE CHK2"/>
    <property type="match status" value="1"/>
</dbReference>
<sequence>MFDLNQPFQWKKCLSALPTQQAGQYVYLITQQEQAYIFKFLGENAEQGIRQSFAHELNAYRQFQTEQFCADFLIYTASNVENINFPIPVINEILVMPYYQTLNIDLSKQFSTDKRIQIFQDICLSVQHLHDLDYVHGDLKSRHITFSNPVKLLDLAQTSQIYEVTRQAEISATPAYMAPELFLGEAISIQSDIYALGIIFYEILMGEKPFMGKNYQDWATQHCQADIPLFATEYSLYQNILDGMLAKLKKNRFSEIKTLINALNLIKKT</sequence>
<dbReference type="SMART" id="SM00220">
    <property type="entry name" value="S_TKc"/>
    <property type="match status" value="1"/>
</dbReference>
<organism evidence="2 3">
    <name type="scientific">Acinetobacter populi</name>
    <dbReference type="NCBI Taxonomy" id="1582270"/>
    <lineage>
        <taxon>Bacteria</taxon>
        <taxon>Pseudomonadati</taxon>
        <taxon>Pseudomonadota</taxon>
        <taxon>Gammaproteobacteria</taxon>
        <taxon>Moraxellales</taxon>
        <taxon>Moraxellaceae</taxon>
        <taxon>Acinetobacter</taxon>
    </lineage>
</organism>
<dbReference type="PROSITE" id="PS50011">
    <property type="entry name" value="PROTEIN_KINASE_DOM"/>
    <property type="match status" value="1"/>
</dbReference>
<dbReference type="GO" id="GO:0005524">
    <property type="term" value="F:ATP binding"/>
    <property type="evidence" value="ECO:0007669"/>
    <property type="project" value="InterPro"/>
</dbReference>
<dbReference type="Proteomes" id="UP000196536">
    <property type="component" value="Unassembled WGS sequence"/>
</dbReference>
<name>A0A1Z9YXU5_9GAMM</name>
<evidence type="ECO:0000313" key="3">
    <source>
        <dbReference type="Proteomes" id="UP000196536"/>
    </source>
</evidence>
<dbReference type="RefSeq" id="WP_087620635.1">
    <property type="nucleotide sequence ID" value="NZ_NEXX01000003.1"/>
</dbReference>
<keyword evidence="3" id="KW-1185">Reference proteome</keyword>
<reference evidence="2 3" key="1">
    <citation type="submission" date="2017-05" db="EMBL/GenBank/DDBJ databases">
        <title>Acinetobacter populi ANC 5415 (= PBJ7), whole genome shotgun sequencing project.</title>
        <authorList>
            <person name="Nemec A."/>
            <person name="Radolfova-Krizova L."/>
        </authorList>
    </citation>
    <scope>NUCLEOTIDE SEQUENCE [LARGE SCALE GENOMIC DNA]</scope>
    <source>
        <strain evidence="2 3">PBJ7</strain>
    </source>
</reference>
<dbReference type="PANTHER" id="PTHR44167">
    <property type="entry name" value="OVARIAN-SPECIFIC SERINE/THREONINE-PROTEIN KINASE LOK-RELATED"/>
    <property type="match status" value="1"/>
</dbReference>
<accession>A0A1Z9YXU5</accession>
<evidence type="ECO:0000259" key="1">
    <source>
        <dbReference type="PROSITE" id="PS50011"/>
    </source>
</evidence>
<dbReference type="Gene3D" id="1.10.510.10">
    <property type="entry name" value="Transferase(Phosphotransferase) domain 1"/>
    <property type="match status" value="1"/>
</dbReference>
<dbReference type="InterPro" id="IPR000719">
    <property type="entry name" value="Prot_kinase_dom"/>
</dbReference>
<dbReference type="SUPFAM" id="SSF56112">
    <property type="entry name" value="Protein kinase-like (PK-like)"/>
    <property type="match status" value="1"/>
</dbReference>
<dbReference type="OrthoDB" id="9801841at2"/>
<evidence type="ECO:0000313" key="2">
    <source>
        <dbReference type="EMBL" id="OUY07034.1"/>
    </source>
</evidence>
<dbReference type="EMBL" id="NEXX01000003">
    <property type="protein sequence ID" value="OUY07034.1"/>
    <property type="molecule type" value="Genomic_DNA"/>
</dbReference>
<gene>
    <name evidence="2" type="ORF">CAP51_10105</name>
</gene>
<dbReference type="GO" id="GO:0004674">
    <property type="term" value="F:protein serine/threonine kinase activity"/>
    <property type="evidence" value="ECO:0007669"/>
    <property type="project" value="TreeGrafter"/>
</dbReference>
<comment type="caution">
    <text evidence="2">The sequence shown here is derived from an EMBL/GenBank/DDBJ whole genome shotgun (WGS) entry which is preliminary data.</text>
</comment>
<protein>
    <recommendedName>
        <fullName evidence="1">Protein kinase domain-containing protein</fullName>
    </recommendedName>
</protein>
<dbReference type="InterPro" id="IPR011009">
    <property type="entry name" value="Kinase-like_dom_sf"/>
</dbReference>
<dbReference type="AlphaFoldDB" id="A0A1Z9YXU5"/>
<proteinExistence type="predicted"/>
<dbReference type="Pfam" id="PF00069">
    <property type="entry name" value="Pkinase"/>
    <property type="match status" value="1"/>
</dbReference>
<feature type="domain" description="Protein kinase" evidence="1">
    <location>
        <begin position="14"/>
        <end position="269"/>
    </location>
</feature>